<accession>A0A086SZ18</accession>
<feature type="region of interest" description="Disordered" evidence="4">
    <location>
        <begin position="154"/>
        <end position="197"/>
    </location>
</feature>
<keyword evidence="3" id="KW-0413">Isomerase</keyword>
<dbReference type="STRING" id="857340.A0A086SZ18"/>
<dbReference type="InterPro" id="IPR020095">
    <property type="entry name" value="PsdUridine_synth_TruA_C"/>
</dbReference>
<feature type="compositionally biased region" description="Basic and acidic residues" evidence="4">
    <location>
        <begin position="479"/>
        <end position="488"/>
    </location>
</feature>
<name>A0A086SZ18_HAPC1</name>
<dbReference type="InterPro" id="IPR001406">
    <property type="entry name" value="PsdUridine_synth_TruA"/>
</dbReference>
<feature type="domain" description="Pseudouridine synthase I TruA alpha/beta" evidence="5">
    <location>
        <begin position="282"/>
        <end position="411"/>
    </location>
</feature>
<dbReference type="Gene3D" id="3.30.70.660">
    <property type="entry name" value="Pseudouridine synthase I, catalytic domain, C-terminal subdomain"/>
    <property type="match status" value="1"/>
</dbReference>
<dbReference type="GO" id="GO:0031119">
    <property type="term" value="P:tRNA pseudouridine synthesis"/>
    <property type="evidence" value="ECO:0007669"/>
    <property type="project" value="TreeGrafter"/>
</dbReference>
<dbReference type="PANTHER" id="PTHR11142:SF5">
    <property type="entry name" value="TRNA PSEUDOURIDINE(38_39) SYNTHASE"/>
    <property type="match status" value="1"/>
</dbReference>
<dbReference type="Pfam" id="PF01416">
    <property type="entry name" value="PseudoU_synth_1"/>
    <property type="match status" value="1"/>
</dbReference>
<proteinExistence type="inferred from homology"/>
<dbReference type="GO" id="GO:0005737">
    <property type="term" value="C:cytoplasm"/>
    <property type="evidence" value="ECO:0007669"/>
    <property type="project" value="TreeGrafter"/>
</dbReference>
<dbReference type="SUPFAM" id="SSF55120">
    <property type="entry name" value="Pseudouridine synthase"/>
    <property type="match status" value="1"/>
</dbReference>
<dbReference type="InterPro" id="IPR020097">
    <property type="entry name" value="PsdUridine_synth_TruA_a/b_dom"/>
</dbReference>
<dbReference type="GO" id="GO:1990481">
    <property type="term" value="P:mRNA pseudouridine synthesis"/>
    <property type="evidence" value="ECO:0007669"/>
    <property type="project" value="TreeGrafter"/>
</dbReference>
<evidence type="ECO:0000256" key="3">
    <source>
        <dbReference type="ARBA" id="ARBA00023235"/>
    </source>
</evidence>
<dbReference type="HOGENOM" id="CLU_014673_2_3_1"/>
<dbReference type="InterPro" id="IPR020094">
    <property type="entry name" value="TruA/RsuA/RluB/E/F_N"/>
</dbReference>
<comment type="caution">
    <text evidence="6">The sequence shown here is derived from an EMBL/GenBank/DDBJ whole genome shotgun (WGS) entry which is preliminary data.</text>
</comment>
<evidence type="ECO:0000256" key="2">
    <source>
        <dbReference type="ARBA" id="ARBA00022694"/>
    </source>
</evidence>
<feature type="region of interest" description="Disordered" evidence="4">
    <location>
        <begin position="462"/>
        <end position="488"/>
    </location>
</feature>
<sequence length="549" mass="61815">MAGRHPTDDYTKWTKDSLIARLRKVESELKKRPARTPSPVPHHHHPPPEPKKQRKGTTQPKLDPSDYNTRYVAFKLAYLGRNYGGFEFASSGSLPSVEEELFKALTRACLIFPKDERVVDFSGLDYSKCGRTDRGVSAFGQVIALRVKSARPVPGRAARKRKEKAEAKAEAARAAGEEPLPQEDDAAAAAAAAEEAERRPFDPINDELPYCKMLNRILPRDIRILAWCPSPPPDFSARFSCRGREYRYFFTQPAFHPPTTGGAADDGQPHPGWLDIDAMRDAARRFEGDHDFRNFCKVDPAKNVLSYRRKIMESAIYEADDMSSHMPHLAGAPAGHAGGGPYPKVYYFKVRGTAFLWHQIRHMVSILFHVGQGLESPDLVDKLLDTETNPRRPTYTMADEIPLVLWDCTFPEVEWRHADADIEAGKASASFGALDGMWRLWREVKMDEILANGLMRITAGADDGAVKPPSSRTVQSKKKQGEYSMRRFEGGNGPRLVGTYKPVMDMLRMGTPQEQNDKFAQRKGFATHEEMLKDRWEKREERNGQSGGE</sequence>
<gene>
    <name evidence="6" type="ORF">ACRE_069140</name>
</gene>
<dbReference type="AlphaFoldDB" id="A0A086SZ18"/>
<evidence type="ECO:0000259" key="5">
    <source>
        <dbReference type="Pfam" id="PF01416"/>
    </source>
</evidence>
<dbReference type="OrthoDB" id="25767at2759"/>
<feature type="region of interest" description="Disordered" evidence="4">
    <location>
        <begin position="24"/>
        <end position="65"/>
    </location>
</feature>
<protein>
    <submittedName>
        <fullName evidence="6">Putative tRNA pseudouridine synthase-like protein</fullName>
    </submittedName>
</protein>
<comment type="similarity">
    <text evidence="1">Belongs to the tRNA pseudouridine synthase TruA family.</text>
</comment>
<evidence type="ECO:0000313" key="7">
    <source>
        <dbReference type="Proteomes" id="UP000029964"/>
    </source>
</evidence>
<dbReference type="GO" id="GO:0005634">
    <property type="term" value="C:nucleus"/>
    <property type="evidence" value="ECO:0007669"/>
    <property type="project" value="TreeGrafter"/>
</dbReference>
<reference evidence="7" key="1">
    <citation type="journal article" date="2014" name="Genome Announc.">
        <title>Genome sequence and annotation of Acremonium chrysogenum, producer of the beta-lactam antibiotic cephalosporin C.</title>
        <authorList>
            <person name="Terfehr D."/>
            <person name="Dahlmann T.A."/>
            <person name="Specht T."/>
            <person name="Zadra I."/>
            <person name="Kuernsteiner H."/>
            <person name="Kueck U."/>
        </authorList>
    </citation>
    <scope>NUCLEOTIDE SEQUENCE [LARGE SCALE GENOMIC DNA]</scope>
    <source>
        <strain evidence="7">ATCC 11550 / CBS 779.69 / DSM 880 / IAM 14645 / JCM 23072 / IMI 49137</strain>
    </source>
</reference>
<dbReference type="EMBL" id="JPKY01000096">
    <property type="protein sequence ID" value="KFH42350.1"/>
    <property type="molecule type" value="Genomic_DNA"/>
</dbReference>
<evidence type="ECO:0000256" key="1">
    <source>
        <dbReference type="ARBA" id="ARBA00009375"/>
    </source>
</evidence>
<dbReference type="Gene3D" id="3.30.70.580">
    <property type="entry name" value="Pseudouridine synthase I, catalytic domain, N-terminal subdomain"/>
    <property type="match status" value="1"/>
</dbReference>
<dbReference type="InterPro" id="IPR020103">
    <property type="entry name" value="PsdUridine_synth_cat_dom_sf"/>
</dbReference>
<keyword evidence="7" id="KW-1185">Reference proteome</keyword>
<dbReference type="HAMAP" id="MF_00171">
    <property type="entry name" value="TruA"/>
    <property type="match status" value="1"/>
</dbReference>
<evidence type="ECO:0000313" key="6">
    <source>
        <dbReference type="EMBL" id="KFH42350.1"/>
    </source>
</evidence>
<dbReference type="Proteomes" id="UP000029964">
    <property type="component" value="Unassembled WGS sequence"/>
</dbReference>
<keyword evidence="2" id="KW-0819">tRNA processing</keyword>
<dbReference type="GO" id="GO:0003723">
    <property type="term" value="F:RNA binding"/>
    <property type="evidence" value="ECO:0007669"/>
    <property type="project" value="InterPro"/>
</dbReference>
<dbReference type="GO" id="GO:0009982">
    <property type="term" value="F:pseudouridine synthase activity"/>
    <property type="evidence" value="ECO:0007669"/>
    <property type="project" value="InterPro"/>
</dbReference>
<dbReference type="PANTHER" id="PTHR11142">
    <property type="entry name" value="PSEUDOURIDYLATE SYNTHASE"/>
    <property type="match status" value="1"/>
</dbReference>
<organism evidence="6 7">
    <name type="scientific">Hapsidospora chrysogenum (strain ATCC 11550 / CBS 779.69 / DSM 880 / IAM 14645 / JCM 23072 / IMI 49137)</name>
    <name type="common">Acremonium chrysogenum</name>
    <dbReference type="NCBI Taxonomy" id="857340"/>
    <lineage>
        <taxon>Eukaryota</taxon>
        <taxon>Fungi</taxon>
        <taxon>Dikarya</taxon>
        <taxon>Ascomycota</taxon>
        <taxon>Pezizomycotina</taxon>
        <taxon>Sordariomycetes</taxon>
        <taxon>Hypocreomycetidae</taxon>
        <taxon>Hypocreales</taxon>
        <taxon>Bionectriaceae</taxon>
        <taxon>Hapsidospora</taxon>
    </lineage>
</organism>
<evidence type="ECO:0000256" key="4">
    <source>
        <dbReference type="SAM" id="MobiDB-lite"/>
    </source>
</evidence>